<evidence type="ECO:0000313" key="8">
    <source>
        <dbReference type="EMBL" id="EMF17171.1"/>
    </source>
</evidence>
<evidence type="ECO:0000259" key="7">
    <source>
        <dbReference type="Pfam" id="PF01425"/>
    </source>
</evidence>
<comment type="catalytic activity">
    <reaction evidence="1">
        <text>a monocarboxylic acid amide + H2O = a monocarboxylate + NH4(+)</text>
        <dbReference type="Rhea" id="RHEA:12020"/>
        <dbReference type="ChEBI" id="CHEBI:15377"/>
        <dbReference type="ChEBI" id="CHEBI:28938"/>
        <dbReference type="ChEBI" id="CHEBI:35757"/>
        <dbReference type="ChEBI" id="CHEBI:83628"/>
        <dbReference type="EC" id="3.5.1.4"/>
    </reaction>
</comment>
<evidence type="ECO:0000313" key="9">
    <source>
        <dbReference type="Proteomes" id="UP000016931"/>
    </source>
</evidence>
<organism evidence="8 9">
    <name type="scientific">Sphaerulina musiva (strain SO2202)</name>
    <name type="common">Poplar stem canker fungus</name>
    <name type="synonym">Septoria musiva</name>
    <dbReference type="NCBI Taxonomy" id="692275"/>
    <lineage>
        <taxon>Eukaryota</taxon>
        <taxon>Fungi</taxon>
        <taxon>Dikarya</taxon>
        <taxon>Ascomycota</taxon>
        <taxon>Pezizomycotina</taxon>
        <taxon>Dothideomycetes</taxon>
        <taxon>Dothideomycetidae</taxon>
        <taxon>Mycosphaerellales</taxon>
        <taxon>Mycosphaerellaceae</taxon>
        <taxon>Sphaerulina</taxon>
    </lineage>
</organism>
<gene>
    <name evidence="8" type="ORF">SEPMUDRAFT_146271</name>
</gene>
<dbReference type="Gene3D" id="3.90.1300.10">
    <property type="entry name" value="Amidase signature (AS) domain"/>
    <property type="match status" value="1"/>
</dbReference>
<feature type="binding site" evidence="6">
    <location>
        <begin position="235"/>
        <end position="238"/>
    </location>
    <ligand>
        <name>substrate</name>
    </ligand>
</feature>
<evidence type="ECO:0000256" key="4">
    <source>
        <dbReference type="ARBA" id="ARBA00022801"/>
    </source>
</evidence>
<evidence type="ECO:0000256" key="2">
    <source>
        <dbReference type="ARBA" id="ARBA00009199"/>
    </source>
</evidence>
<dbReference type="PANTHER" id="PTHR46072">
    <property type="entry name" value="AMIDASE-RELATED-RELATED"/>
    <property type="match status" value="1"/>
</dbReference>
<sequence length="560" mass="61199">MTDWRKRGQDKAQSVLDLIPPEWRLTSLPAIEQQRDITGAYMRQFLNEHEARITESDAIDIVKKCANGTWSSVEVTKAFCHRAAIAHQLLNCLHEIFFDAAIAQAEALDAYYATHKKPVGVLHGLPVSLKDQFHVRDVETSMGYIGWLGTFQGQKGTGKGKKFESEMVKELRSLGAVLYVKTSVPHTLMCGETINNIIGYTYNAKNRLLSAGGSSGGEGALIGARGSVVGFGTDIGGSIRLPSAFNGLYGLRPSTGRLPYEGMANSMDGQNSVLSVVGPLSTSVDGLKLVTQAILSTKPWLHDPLTHEIPWRSDAELAVSDPVRRLSNTLTFAVIRHDGECAPMPPVVRAVNMAVEAMTGAGHQVIDWQPTPTHKDVVDIGVTCWGFDGGQDCTKDFELSGEEAAPQTLVTRAPQASATDIMTANVTKRDLQKQYMEYWNSTAGLTDTGRPVDCIIAPVAPFPAPRPSLFTYYGYTVWVNVLDYTSVVIPVTNVDKSIDTKAENFQAVNDMDQKTQDAYDPEIYDGAHVSIQLVGRRLEEEKMLAIAKYVAETIHGKAPR</sequence>
<dbReference type="SUPFAM" id="SSF75304">
    <property type="entry name" value="Amidase signature (AS) enzymes"/>
    <property type="match status" value="1"/>
</dbReference>
<dbReference type="Proteomes" id="UP000016931">
    <property type="component" value="Unassembled WGS sequence"/>
</dbReference>
<dbReference type="EC" id="3.5.1.4" evidence="3"/>
<dbReference type="RefSeq" id="XP_016765292.1">
    <property type="nucleotide sequence ID" value="XM_016903544.1"/>
</dbReference>
<dbReference type="GeneID" id="27900681"/>
<dbReference type="GO" id="GO:0004040">
    <property type="term" value="F:amidase activity"/>
    <property type="evidence" value="ECO:0007669"/>
    <property type="project" value="UniProtKB-EC"/>
</dbReference>
<dbReference type="OrthoDB" id="6428749at2759"/>
<dbReference type="PANTHER" id="PTHR46072:SF7">
    <property type="entry name" value="AMIDASE"/>
    <property type="match status" value="1"/>
</dbReference>
<feature type="binding site" evidence="6">
    <location>
        <position position="214"/>
    </location>
    <ligand>
        <name>substrate</name>
    </ligand>
</feature>
<dbReference type="PIRSF" id="PIRSF001221">
    <property type="entry name" value="Amidase_fungi"/>
    <property type="match status" value="1"/>
</dbReference>
<dbReference type="PROSITE" id="PS00571">
    <property type="entry name" value="AMIDASES"/>
    <property type="match status" value="1"/>
</dbReference>
<protein>
    <recommendedName>
        <fullName evidence="3">amidase</fullName>
        <ecNumber evidence="3">3.5.1.4</ecNumber>
    </recommendedName>
</protein>
<dbReference type="STRING" id="692275.N1QIZ0"/>
<keyword evidence="9" id="KW-1185">Reference proteome</keyword>
<evidence type="ECO:0000256" key="5">
    <source>
        <dbReference type="PIRSR" id="PIRSR001221-1"/>
    </source>
</evidence>
<evidence type="ECO:0000256" key="6">
    <source>
        <dbReference type="PIRSR" id="PIRSR001221-2"/>
    </source>
</evidence>
<name>N1QIZ0_SPHMS</name>
<dbReference type="EMBL" id="KB456260">
    <property type="protein sequence ID" value="EMF17171.1"/>
    <property type="molecule type" value="Genomic_DNA"/>
</dbReference>
<keyword evidence="4" id="KW-0378">Hydrolase</keyword>
<accession>N1QIZ0</accession>
<dbReference type="eggNOG" id="KOG1212">
    <property type="taxonomic scope" value="Eukaryota"/>
</dbReference>
<feature type="active site" description="Acyl-ester intermediate" evidence="5">
    <location>
        <position position="238"/>
    </location>
</feature>
<feature type="active site" description="Charge relay system" evidence="5">
    <location>
        <position position="214"/>
    </location>
</feature>
<feature type="domain" description="Amidase" evidence="7">
    <location>
        <begin position="74"/>
        <end position="544"/>
    </location>
</feature>
<evidence type="ECO:0000256" key="1">
    <source>
        <dbReference type="ARBA" id="ARBA00001311"/>
    </source>
</evidence>
<dbReference type="AlphaFoldDB" id="N1QIZ0"/>
<dbReference type="OMA" id="DSEHIQW"/>
<proteinExistence type="inferred from homology"/>
<reference evidence="8 9" key="1">
    <citation type="journal article" date="2012" name="PLoS Pathog.">
        <title>Diverse lifestyles and strategies of plant pathogenesis encoded in the genomes of eighteen Dothideomycetes fungi.</title>
        <authorList>
            <person name="Ohm R.A."/>
            <person name="Feau N."/>
            <person name="Henrissat B."/>
            <person name="Schoch C.L."/>
            <person name="Horwitz B.A."/>
            <person name="Barry K.W."/>
            <person name="Condon B.J."/>
            <person name="Copeland A.C."/>
            <person name="Dhillon B."/>
            <person name="Glaser F."/>
            <person name="Hesse C.N."/>
            <person name="Kosti I."/>
            <person name="LaButti K."/>
            <person name="Lindquist E.A."/>
            <person name="Lucas S."/>
            <person name="Salamov A.A."/>
            <person name="Bradshaw R.E."/>
            <person name="Ciuffetti L."/>
            <person name="Hamelin R.C."/>
            <person name="Kema G.H.J."/>
            <person name="Lawrence C."/>
            <person name="Scott J.A."/>
            <person name="Spatafora J.W."/>
            <person name="Turgeon B.G."/>
            <person name="de Wit P.J.G.M."/>
            <person name="Zhong S."/>
            <person name="Goodwin S.B."/>
            <person name="Grigoriev I.V."/>
        </authorList>
    </citation>
    <scope>NUCLEOTIDE SEQUENCE [LARGE SCALE GENOMIC DNA]</scope>
    <source>
        <strain evidence="8 9">SO2202</strain>
    </source>
</reference>
<dbReference type="Pfam" id="PF01425">
    <property type="entry name" value="Amidase"/>
    <property type="match status" value="1"/>
</dbReference>
<dbReference type="InterPro" id="IPR023631">
    <property type="entry name" value="Amidase_dom"/>
</dbReference>
<dbReference type="InterPro" id="IPR020556">
    <property type="entry name" value="Amidase_CS"/>
</dbReference>
<dbReference type="HOGENOM" id="CLU_009600_9_2_1"/>
<feature type="active site" description="Charge relay system" evidence="5">
    <location>
        <position position="130"/>
    </location>
</feature>
<comment type="similarity">
    <text evidence="2">Belongs to the amidase family.</text>
</comment>
<evidence type="ECO:0000256" key="3">
    <source>
        <dbReference type="ARBA" id="ARBA00012922"/>
    </source>
</evidence>
<dbReference type="InterPro" id="IPR036928">
    <property type="entry name" value="AS_sf"/>
</dbReference>
<feature type="binding site" evidence="6">
    <location>
        <position position="188"/>
    </location>
    <ligand>
        <name>substrate</name>
    </ligand>
</feature>